<name>A0A2R6PEJ4_ACTCC</name>
<evidence type="ECO:0000256" key="9">
    <source>
        <dbReference type="ARBA" id="ARBA00023306"/>
    </source>
</evidence>
<keyword evidence="7" id="KW-0446">Lipid-binding</keyword>
<evidence type="ECO:0000313" key="13">
    <source>
        <dbReference type="EMBL" id="PSR89804.1"/>
    </source>
</evidence>
<evidence type="ECO:0000259" key="11">
    <source>
        <dbReference type="PROSITE" id="PS50191"/>
    </source>
</evidence>
<protein>
    <submittedName>
        <fullName evidence="13">Patellin-4 like</fullName>
    </submittedName>
</protein>
<evidence type="ECO:0000256" key="5">
    <source>
        <dbReference type="ARBA" id="ARBA00022490"/>
    </source>
</evidence>
<gene>
    <name evidence="13" type="ORF">CEY00_Acc29997</name>
</gene>
<evidence type="ECO:0000313" key="14">
    <source>
        <dbReference type="Proteomes" id="UP000241394"/>
    </source>
</evidence>
<evidence type="ECO:0000256" key="4">
    <source>
        <dbReference type="ARBA" id="ARBA00022448"/>
    </source>
</evidence>
<evidence type="ECO:0000256" key="8">
    <source>
        <dbReference type="ARBA" id="ARBA00023136"/>
    </source>
</evidence>
<feature type="compositionally biased region" description="Basic and acidic residues" evidence="10">
    <location>
        <begin position="26"/>
        <end position="47"/>
    </location>
</feature>
<dbReference type="GO" id="GO:0051301">
    <property type="term" value="P:cell division"/>
    <property type="evidence" value="ECO:0007669"/>
    <property type="project" value="UniProtKB-KW"/>
</dbReference>
<evidence type="ECO:0000256" key="1">
    <source>
        <dbReference type="ARBA" id="ARBA00004370"/>
    </source>
</evidence>
<accession>A0A2R6PEJ4</accession>
<keyword evidence="9" id="KW-0131">Cell cycle</keyword>
<dbReference type="InterPro" id="IPR044834">
    <property type="entry name" value="PATL"/>
</dbReference>
<dbReference type="OrthoDB" id="75724at2759"/>
<dbReference type="InParanoid" id="A0A2R6PEJ4"/>
<dbReference type="PROSITE" id="PS50191">
    <property type="entry name" value="CRAL_TRIO"/>
    <property type="match status" value="1"/>
</dbReference>
<dbReference type="SUPFAM" id="SSF46938">
    <property type="entry name" value="CRAL/TRIO N-terminal domain"/>
    <property type="match status" value="1"/>
</dbReference>
<dbReference type="SMART" id="SM01100">
    <property type="entry name" value="CRAL_TRIO_N"/>
    <property type="match status" value="1"/>
</dbReference>
<feature type="domain" description="GOLD" evidence="12">
    <location>
        <begin position="319"/>
        <end position="416"/>
    </location>
</feature>
<dbReference type="AlphaFoldDB" id="A0A2R6PEJ4"/>
<feature type="region of interest" description="Disordered" evidence="10">
    <location>
        <begin position="1"/>
        <end position="47"/>
    </location>
</feature>
<dbReference type="EMBL" id="NKQK01000026">
    <property type="protein sequence ID" value="PSR89804.1"/>
    <property type="molecule type" value="Genomic_DNA"/>
</dbReference>
<dbReference type="InterPro" id="IPR056794">
    <property type="entry name" value="PATL1-6_C_GOLD"/>
</dbReference>
<dbReference type="Gene3D" id="3.40.525.10">
    <property type="entry name" value="CRAL-TRIO lipid binding domain"/>
    <property type="match status" value="1"/>
</dbReference>
<dbReference type="SMART" id="SM00516">
    <property type="entry name" value="SEC14"/>
    <property type="match status" value="1"/>
</dbReference>
<dbReference type="GO" id="GO:0005737">
    <property type="term" value="C:cytoplasm"/>
    <property type="evidence" value="ECO:0007669"/>
    <property type="project" value="UniProtKB-SubCell"/>
</dbReference>
<reference evidence="13 14" key="1">
    <citation type="submission" date="2017-07" db="EMBL/GenBank/DDBJ databases">
        <title>An improved, manually edited Actinidia chinensis var. chinensis (kiwifruit) genome highlights the challenges associated with draft genomes and gene prediction in plants.</title>
        <authorList>
            <person name="Pilkington S."/>
            <person name="Crowhurst R."/>
            <person name="Hilario E."/>
            <person name="Nardozza S."/>
            <person name="Fraser L."/>
            <person name="Peng Y."/>
            <person name="Gunaseelan K."/>
            <person name="Simpson R."/>
            <person name="Tahir J."/>
            <person name="Deroles S."/>
            <person name="Templeton K."/>
            <person name="Luo Z."/>
            <person name="Davy M."/>
            <person name="Cheng C."/>
            <person name="Mcneilage M."/>
            <person name="Scaglione D."/>
            <person name="Liu Y."/>
            <person name="Zhang Q."/>
            <person name="Datson P."/>
            <person name="De Silva N."/>
            <person name="Gardiner S."/>
            <person name="Bassett H."/>
            <person name="Chagne D."/>
            <person name="Mccallum J."/>
            <person name="Dzierzon H."/>
            <person name="Deng C."/>
            <person name="Wang Y.-Y."/>
            <person name="Barron N."/>
            <person name="Manako K."/>
            <person name="Bowen J."/>
            <person name="Foster T."/>
            <person name="Erridge Z."/>
            <person name="Tiffin H."/>
            <person name="Waite C."/>
            <person name="Davies K."/>
            <person name="Grierson E."/>
            <person name="Laing W."/>
            <person name="Kirk R."/>
            <person name="Chen X."/>
            <person name="Wood M."/>
            <person name="Montefiori M."/>
            <person name="Brummell D."/>
            <person name="Schwinn K."/>
            <person name="Catanach A."/>
            <person name="Fullerton C."/>
            <person name="Li D."/>
            <person name="Meiyalaghan S."/>
            <person name="Nieuwenhuizen N."/>
            <person name="Read N."/>
            <person name="Prakash R."/>
            <person name="Hunter D."/>
            <person name="Zhang H."/>
            <person name="Mckenzie M."/>
            <person name="Knabel M."/>
            <person name="Harris A."/>
            <person name="Allan A."/>
            <person name="Chen A."/>
            <person name="Janssen B."/>
            <person name="Plunkett B."/>
            <person name="Dwamena C."/>
            <person name="Voogd C."/>
            <person name="Leif D."/>
            <person name="Lafferty D."/>
            <person name="Souleyre E."/>
            <person name="Varkonyi-Gasic E."/>
            <person name="Gambi F."/>
            <person name="Hanley J."/>
            <person name="Yao J.-L."/>
            <person name="Cheung J."/>
            <person name="David K."/>
            <person name="Warren B."/>
            <person name="Marsh K."/>
            <person name="Snowden K."/>
            <person name="Lin-Wang K."/>
            <person name="Brian L."/>
            <person name="Martinez-Sanchez M."/>
            <person name="Wang M."/>
            <person name="Ileperuma N."/>
            <person name="Macnee N."/>
            <person name="Campin R."/>
            <person name="Mcatee P."/>
            <person name="Drummond R."/>
            <person name="Espley R."/>
            <person name="Ireland H."/>
            <person name="Wu R."/>
            <person name="Atkinson R."/>
            <person name="Karunairetnam S."/>
            <person name="Bulley S."/>
            <person name="Chunkath S."/>
            <person name="Hanley Z."/>
            <person name="Storey R."/>
            <person name="Thrimawithana A."/>
            <person name="Thomson S."/>
            <person name="David C."/>
            <person name="Testolin R."/>
        </authorList>
    </citation>
    <scope>NUCLEOTIDE SEQUENCE [LARGE SCALE GENOMIC DNA]</scope>
    <source>
        <strain evidence="14">cv. Red5</strain>
        <tissue evidence="13">Young leaf</tissue>
    </source>
</reference>
<dbReference type="GO" id="GO:0016020">
    <property type="term" value="C:membrane"/>
    <property type="evidence" value="ECO:0007669"/>
    <property type="project" value="UniProtKB-SubCell"/>
</dbReference>
<evidence type="ECO:0000256" key="10">
    <source>
        <dbReference type="SAM" id="MobiDB-lite"/>
    </source>
</evidence>
<reference evidence="14" key="2">
    <citation type="journal article" date="2018" name="BMC Genomics">
        <title>A manually annotated Actinidia chinensis var. chinensis (kiwifruit) genome highlights the challenges associated with draft genomes and gene prediction in plants.</title>
        <authorList>
            <person name="Pilkington S.M."/>
            <person name="Crowhurst R."/>
            <person name="Hilario E."/>
            <person name="Nardozza S."/>
            <person name="Fraser L."/>
            <person name="Peng Y."/>
            <person name="Gunaseelan K."/>
            <person name="Simpson R."/>
            <person name="Tahir J."/>
            <person name="Deroles S.C."/>
            <person name="Templeton K."/>
            <person name="Luo Z."/>
            <person name="Davy M."/>
            <person name="Cheng C."/>
            <person name="McNeilage M."/>
            <person name="Scaglione D."/>
            <person name="Liu Y."/>
            <person name="Zhang Q."/>
            <person name="Datson P."/>
            <person name="De Silva N."/>
            <person name="Gardiner S.E."/>
            <person name="Bassett H."/>
            <person name="Chagne D."/>
            <person name="McCallum J."/>
            <person name="Dzierzon H."/>
            <person name="Deng C."/>
            <person name="Wang Y.Y."/>
            <person name="Barron L."/>
            <person name="Manako K."/>
            <person name="Bowen J."/>
            <person name="Foster T.M."/>
            <person name="Erridge Z.A."/>
            <person name="Tiffin H."/>
            <person name="Waite C.N."/>
            <person name="Davies K.M."/>
            <person name="Grierson E.P."/>
            <person name="Laing W.A."/>
            <person name="Kirk R."/>
            <person name="Chen X."/>
            <person name="Wood M."/>
            <person name="Montefiori M."/>
            <person name="Brummell D.A."/>
            <person name="Schwinn K.E."/>
            <person name="Catanach A."/>
            <person name="Fullerton C."/>
            <person name="Li D."/>
            <person name="Meiyalaghan S."/>
            <person name="Nieuwenhuizen N."/>
            <person name="Read N."/>
            <person name="Prakash R."/>
            <person name="Hunter D."/>
            <person name="Zhang H."/>
            <person name="McKenzie M."/>
            <person name="Knabel M."/>
            <person name="Harris A."/>
            <person name="Allan A.C."/>
            <person name="Gleave A."/>
            <person name="Chen A."/>
            <person name="Janssen B.J."/>
            <person name="Plunkett B."/>
            <person name="Ampomah-Dwamena C."/>
            <person name="Voogd C."/>
            <person name="Leif D."/>
            <person name="Lafferty D."/>
            <person name="Souleyre E.J.F."/>
            <person name="Varkonyi-Gasic E."/>
            <person name="Gambi F."/>
            <person name="Hanley J."/>
            <person name="Yao J.L."/>
            <person name="Cheung J."/>
            <person name="David K.M."/>
            <person name="Warren B."/>
            <person name="Marsh K."/>
            <person name="Snowden K.C."/>
            <person name="Lin-Wang K."/>
            <person name="Brian L."/>
            <person name="Martinez-Sanchez M."/>
            <person name="Wang M."/>
            <person name="Ileperuma N."/>
            <person name="Macnee N."/>
            <person name="Campin R."/>
            <person name="McAtee P."/>
            <person name="Drummond R.S.M."/>
            <person name="Espley R.V."/>
            <person name="Ireland H.S."/>
            <person name="Wu R."/>
            <person name="Atkinson R.G."/>
            <person name="Karunairetnam S."/>
            <person name="Bulley S."/>
            <person name="Chunkath S."/>
            <person name="Hanley Z."/>
            <person name="Storey R."/>
            <person name="Thrimawithana A.H."/>
            <person name="Thomson S."/>
            <person name="David C."/>
            <person name="Testolin R."/>
            <person name="Huang H."/>
            <person name="Hellens R.P."/>
            <person name="Schaffer R.J."/>
        </authorList>
    </citation>
    <scope>NUCLEOTIDE SEQUENCE [LARGE SCALE GENOMIC DNA]</scope>
    <source>
        <strain evidence="14">cv. Red5</strain>
    </source>
</reference>
<evidence type="ECO:0000256" key="3">
    <source>
        <dbReference type="ARBA" id="ARBA00007155"/>
    </source>
</evidence>
<feature type="domain" description="CRAL-TRIO" evidence="11">
    <location>
        <begin position="152"/>
        <end position="312"/>
    </location>
</feature>
<dbReference type="OMA" id="RKTLKWR"/>
<comment type="subcellular location">
    <subcellularLocation>
        <location evidence="2">Cytoplasm</location>
    </subcellularLocation>
    <subcellularLocation>
        <location evidence="1">Membrane</location>
    </subcellularLocation>
</comment>
<dbReference type="PROSITE" id="PS50866">
    <property type="entry name" value="GOLD"/>
    <property type="match status" value="1"/>
</dbReference>
<dbReference type="Gramene" id="PSR89804">
    <property type="protein sequence ID" value="PSR89804"/>
    <property type="gene ID" value="CEY00_Acc29997"/>
</dbReference>
<dbReference type="Proteomes" id="UP000241394">
    <property type="component" value="Chromosome LG26"/>
</dbReference>
<sequence length="426" mass="48541">MPEENVFPSPSVDDDDDGSVLSFQDSPEKDPDPNSRELENTDSTEMKTSRKKALLEFRCRVEDAILCGYILGKSKGKFNSNNLREISLWGVPLLPSKAHEGTDIVLMKFLKAKDFIVAEAFNMLRRTLKWRREFGVDGIRDEELDSGFGKFGGMDGEDRRGRPVWYSVFGGFKNREMCKNEFGTEAKCEEFVRWKIQTMEKGVRKLGFKPGGTDSILHIVDLKNSPGPGVKELISLNKKTGAIFRENYPEIITRNIYINVPFWYYVRYTLQSQRSKSKFIFSRPPRVTQTLLKYISPENLPVQYGGLKRENDNEFSPDDKALILSVGGGTRQSLQIPAAEAGVTVVWDATVVGFDVSYKEEFMPDDDCSYNILLQNERKMKESARNSFYINEPGRIEITIANATSKKKKIFFRSKSKPTLPVYVSK</sequence>
<evidence type="ECO:0000256" key="7">
    <source>
        <dbReference type="ARBA" id="ARBA00023121"/>
    </source>
</evidence>
<dbReference type="PANTHER" id="PTHR45932:SF3">
    <property type="entry name" value="PATELLIN-4-LIKE"/>
    <property type="match status" value="1"/>
</dbReference>
<evidence type="ECO:0000256" key="2">
    <source>
        <dbReference type="ARBA" id="ARBA00004496"/>
    </source>
</evidence>
<comment type="caution">
    <text evidence="13">The sequence shown here is derived from an EMBL/GenBank/DDBJ whole genome shotgun (WGS) entry which is preliminary data.</text>
</comment>
<dbReference type="GO" id="GO:0008289">
    <property type="term" value="F:lipid binding"/>
    <property type="evidence" value="ECO:0007669"/>
    <property type="project" value="UniProtKB-KW"/>
</dbReference>
<dbReference type="InterPro" id="IPR011074">
    <property type="entry name" value="CRAL/TRIO_N_dom"/>
</dbReference>
<evidence type="ECO:0000256" key="6">
    <source>
        <dbReference type="ARBA" id="ARBA00022618"/>
    </source>
</evidence>
<evidence type="ECO:0000259" key="12">
    <source>
        <dbReference type="PROSITE" id="PS50866"/>
    </source>
</evidence>
<keyword evidence="8" id="KW-0472">Membrane</keyword>
<keyword evidence="4" id="KW-0813">Transport</keyword>
<comment type="similarity">
    <text evidence="3">Belongs to the patellin family.</text>
</comment>
<organism evidence="13 14">
    <name type="scientific">Actinidia chinensis var. chinensis</name>
    <name type="common">Chinese soft-hair kiwi</name>
    <dbReference type="NCBI Taxonomy" id="1590841"/>
    <lineage>
        <taxon>Eukaryota</taxon>
        <taxon>Viridiplantae</taxon>
        <taxon>Streptophyta</taxon>
        <taxon>Embryophyta</taxon>
        <taxon>Tracheophyta</taxon>
        <taxon>Spermatophyta</taxon>
        <taxon>Magnoliopsida</taxon>
        <taxon>eudicotyledons</taxon>
        <taxon>Gunneridae</taxon>
        <taxon>Pentapetalae</taxon>
        <taxon>asterids</taxon>
        <taxon>Ericales</taxon>
        <taxon>Actinidiaceae</taxon>
        <taxon>Actinidia</taxon>
    </lineage>
</organism>
<dbReference type="InterPro" id="IPR036865">
    <property type="entry name" value="CRAL-TRIO_dom_sf"/>
</dbReference>
<dbReference type="PANTHER" id="PTHR45932">
    <property type="entry name" value="PATELLIN-1"/>
    <property type="match status" value="1"/>
</dbReference>
<keyword evidence="14" id="KW-1185">Reference proteome</keyword>
<dbReference type="Pfam" id="PF00650">
    <property type="entry name" value="CRAL_TRIO"/>
    <property type="match status" value="1"/>
</dbReference>
<dbReference type="InterPro" id="IPR009038">
    <property type="entry name" value="GOLD_dom"/>
</dbReference>
<dbReference type="CDD" id="cd00170">
    <property type="entry name" value="SEC14"/>
    <property type="match status" value="1"/>
</dbReference>
<dbReference type="Pfam" id="PF25099">
    <property type="entry name" value="GOLD_PATL1_C"/>
    <property type="match status" value="1"/>
</dbReference>
<dbReference type="InterPro" id="IPR001251">
    <property type="entry name" value="CRAL-TRIO_dom"/>
</dbReference>
<dbReference type="SUPFAM" id="SSF52087">
    <property type="entry name" value="CRAL/TRIO domain"/>
    <property type="match status" value="1"/>
</dbReference>
<dbReference type="InterPro" id="IPR036273">
    <property type="entry name" value="CRAL/TRIO_N_dom_sf"/>
</dbReference>
<dbReference type="STRING" id="1590841.A0A2R6PEJ4"/>
<proteinExistence type="inferred from homology"/>
<keyword evidence="6" id="KW-0132">Cell division</keyword>
<keyword evidence="5" id="KW-0963">Cytoplasm</keyword>